<sequence length="559" mass="62602">MSSPRSRSSSPRRSRSSSPRRSRSSSSSRPPIPPISQVPPAFLTRQPVVPFVVPDLPLEELEDLEVPPEVPYFMVRPHTNAHSPSRSPRSSSRGRPRSPSIHSMSPVAHGGPAIPPIPPILPIPHMALPASMRHRHSVHRLPRPPRSAIPLPFVMLDGTDLGDRPVQDAVLSVFQYRGVRAMDLVDVSSEIDDYIYGGDFRTVVAPMSEAQKSQFRVTSWVRFQDTLLVPAMNRMMRTGTQIGQLTPPQRAYLRSQHSKISPLQFFASNLYTKDTPGTSFFHALNRTLLQIDASRRDIHVNATPYDDDKKIFNVWFYLFLSGLHKLIVPVPAEFRNYPRSRPTVRLYRGLGVGETLSTALWQPPEIRSQSDTSNRLHSYMSLGFSSFTTKLDIACVFSVPKATTKHPHIMVFEPRRGRIALPSLRLVSDVATEDEFLMFPNYSVMIFSRDEGVLTSRSLGETCDWSRALAAQAALSDAQGIDFTPVLQSMPTQITWIGITDLTGATTLQEDIEGTRSESGGGGGGRTRRGRRHKHKRVVAKCKTCKGRRVGRKTKRRHR</sequence>
<protein>
    <submittedName>
        <fullName evidence="2">Uncharacterized protein</fullName>
    </submittedName>
</protein>
<feature type="region of interest" description="Disordered" evidence="1">
    <location>
        <begin position="75"/>
        <end position="113"/>
    </location>
</feature>
<organism evidence="2">
    <name type="scientific">viral metagenome</name>
    <dbReference type="NCBI Taxonomy" id="1070528"/>
    <lineage>
        <taxon>unclassified sequences</taxon>
        <taxon>metagenomes</taxon>
        <taxon>organismal metagenomes</taxon>
    </lineage>
</organism>
<accession>A0A6C0EV21</accession>
<evidence type="ECO:0000313" key="2">
    <source>
        <dbReference type="EMBL" id="QHT32937.1"/>
    </source>
</evidence>
<feature type="compositionally biased region" description="Low complexity" evidence="1">
    <location>
        <begin position="83"/>
        <end position="100"/>
    </location>
</feature>
<name>A0A6C0EV21_9ZZZZ</name>
<feature type="compositionally biased region" description="Basic residues" evidence="1">
    <location>
        <begin position="526"/>
        <end position="539"/>
    </location>
</feature>
<dbReference type="EMBL" id="MN738956">
    <property type="protein sequence ID" value="QHT32937.1"/>
    <property type="molecule type" value="Genomic_DNA"/>
</dbReference>
<dbReference type="AlphaFoldDB" id="A0A6C0EV21"/>
<evidence type="ECO:0000256" key="1">
    <source>
        <dbReference type="SAM" id="MobiDB-lite"/>
    </source>
</evidence>
<proteinExistence type="predicted"/>
<feature type="region of interest" description="Disordered" evidence="1">
    <location>
        <begin position="511"/>
        <end position="539"/>
    </location>
</feature>
<feature type="compositionally biased region" description="Basic residues" evidence="1">
    <location>
        <begin position="10"/>
        <end position="23"/>
    </location>
</feature>
<feature type="region of interest" description="Disordered" evidence="1">
    <location>
        <begin position="1"/>
        <end position="44"/>
    </location>
</feature>
<reference evidence="2" key="1">
    <citation type="journal article" date="2020" name="Nature">
        <title>Giant virus diversity and host interactions through global metagenomics.</title>
        <authorList>
            <person name="Schulz F."/>
            <person name="Roux S."/>
            <person name="Paez-Espino D."/>
            <person name="Jungbluth S."/>
            <person name="Walsh D.A."/>
            <person name="Denef V.J."/>
            <person name="McMahon K.D."/>
            <person name="Konstantinidis K.T."/>
            <person name="Eloe-Fadrosh E.A."/>
            <person name="Kyrpides N.C."/>
            <person name="Woyke T."/>
        </authorList>
    </citation>
    <scope>NUCLEOTIDE SEQUENCE</scope>
    <source>
        <strain evidence="2">GVMAG-M-3300009161-34</strain>
    </source>
</reference>